<dbReference type="Gene3D" id="3.40.640.10">
    <property type="entry name" value="Type I PLP-dependent aspartate aminotransferase-like (Major domain)"/>
    <property type="match status" value="1"/>
</dbReference>
<gene>
    <name evidence="8" type="ORF">CJP74_02945</name>
</gene>
<organism evidence="8 9">
    <name type="scientific">Psittacicella melopsittaci</name>
    <dbReference type="NCBI Taxonomy" id="2028576"/>
    <lineage>
        <taxon>Bacteria</taxon>
        <taxon>Pseudomonadati</taxon>
        <taxon>Pseudomonadota</taxon>
        <taxon>Gammaproteobacteria</taxon>
        <taxon>Pasteurellales</taxon>
        <taxon>Psittacicellaceae</taxon>
        <taxon>Psittacicella</taxon>
    </lineage>
</organism>
<dbReference type="CDD" id="cd00609">
    <property type="entry name" value="AAT_like"/>
    <property type="match status" value="1"/>
</dbReference>
<comment type="cofactor">
    <cofactor evidence="1">
        <name>pyridoxal 5'-phosphate</name>
        <dbReference type="ChEBI" id="CHEBI:597326"/>
    </cofactor>
</comment>
<evidence type="ECO:0000313" key="9">
    <source>
        <dbReference type="Proteomes" id="UP000266258"/>
    </source>
</evidence>
<dbReference type="GO" id="GO:0030170">
    <property type="term" value="F:pyridoxal phosphate binding"/>
    <property type="evidence" value="ECO:0007669"/>
    <property type="project" value="InterPro"/>
</dbReference>
<dbReference type="RefSeq" id="WP_119496784.1">
    <property type="nucleotide sequence ID" value="NZ_NRJH01000023.1"/>
</dbReference>
<evidence type="ECO:0000313" key="8">
    <source>
        <dbReference type="EMBL" id="RIY32959.1"/>
    </source>
</evidence>
<dbReference type="PANTHER" id="PTHR43488">
    <property type="entry name" value="GLUTAMATE-PYRUVATE AMINOTRANSFERASE ALAA"/>
    <property type="match status" value="1"/>
</dbReference>
<sequence>MWEKFKKSATHLDSVHYEIRGPLLIEANRLESLGNKILKLNIGNPAIFGFEVPEVFKDTLQNSLYQYHGYCDSKGHLDARKAIIEYNHKLGVGLDINDPNRVYIGNGVSELILLVTNALCDHGDEILVPAPDYPLWSAAVNLAGAKAVYYRCDPDNKWQPDLADIESKITDKTKAIVIINPNNPTGQVYSKEVLQGLVDLAIKHELIVLSDEIYDRITYDQAQHVPIASLSDKALVITFNGASKANRLCGYRLGWMFLTGPFDQAPGFVASLDKLTSMRLCSVSPFQAIIRECLEKDLSIYDLTAPGGRLYEQRTLLVNRINQIDGLSCENVHGALYAFVKIDLDRFNFVDDLDFAKKLLSEEHTLVIHGQGFNWKDKNHFRIVFLPDVEQLSLALDAIERLCQRYRKN</sequence>
<dbReference type="AlphaFoldDB" id="A0A3A1Y6Q6"/>
<feature type="domain" description="Aminotransferase class I/classII large" evidence="7">
    <location>
        <begin position="36"/>
        <end position="399"/>
    </location>
</feature>
<keyword evidence="4 8" id="KW-0808">Transferase</keyword>
<evidence type="ECO:0000259" key="7">
    <source>
        <dbReference type="Pfam" id="PF00155"/>
    </source>
</evidence>
<dbReference type="GO" id="GO:0004021">
    <property type="term" value="F:L-alanine:2-oxoglutarate aminotransferase activity"/>
    <property type="evidence" value="ECO:0007669"/>
    <property type="project" value="UniProtKB-EC"/>
</dbReference>
<accession>A0A3A1Y6Q6</accession>
<dbReference type="EMBL" id="NRJH01000023">
    <property type="protein sequence ID" value="RIY32959.1"/>
    <property type="molecule type" value="Genomic_DNA"/>
</dbReference>
<name>A0A3A1Y6Q6_9GAMM</name>
<dbReference type="SUPFAM" id="SSF53383">
    <property type="entry name" value="PLP-dependent transferases"/>
    <property type="match status" value="1"/>
</dbReference>
<keyword evidence="5" id="KW-0663">Pyridoxal phosphate</keyword>
<evidence type="ECO:0000256" key="3">
    <source>
        <dbReference type="ARBA" id="ARBA00022576"/>
    </source>
</evidence>
<evidence type="ECO:0000256" key="2">
    <source>
        <dbReference type="ARBA" id="ARBA00007441"/>
    </source>
</evidence>
<dbReference type="OrthoDB" id="9803354at2"/>
<evidence type="ECO:0000256" key="6">
    <source>
        <dbReference type="ARBA" id="ARBA00026106"/>
    </source>
</evidence>
<proteinExistence type="inferred from homology"/>
<dbReference type="InterPro" id="IPR004839">
    <property type="entry name" value="Aminotransferase_I/II_large"/>
</dbReference>
<evidence type="ECO:0000256" key="5">
    <source>
        <dbReference type="ARBA" id="ARBA00022898"/>
    </source>
</evidence>
<keyword evidence="9" id="KW-1185">Reference proteome</keyword>
<dbReference type="InterPro" id="IPR015424">
    <property type="entry name" value="PyrdxlP-dep_Trfase"/>
</dbReference>
<protein>
    <recommendedName>
        <fullName evidence="6">alanine transaminase</fullName>
        <ecNumber evidence="6">2.6.1.2</ecNumber>
    </recommendedName>
</protein>
<evidence type="ECO:0000256" key="1">
    <source>
        <dbReference type="ARBA" id="ARBA00001933"/>
    </source>
</evidence>
<dbReference type="InterPro" id="IPR015422">
    <property type="entry name" value="PyrdxlP-dep_Trfase_small"/>
</dbReference>
<dbReference type="Pfam" id="PF00155">
    <property type="entry name" value="Aminotran_1_2"/>
    <property type="match status" value="1"/>
</dbReference>
<keyword evidence="3 8" id="KW-0032">Aminotransferase</keyword>
<dbReference type="Gene3D" id="3.90.1150.10">
    <property type="entry name" value="Aspartate Aminotransferase, domain 1"/>
    <property type="match status" value="1"/>
</dbReference>
<dbReference type="PANTHER" id="PTHR43488:SF2">
    <property type="entry name" value="GLUTAMATE-PYRUVATE AMINOTRANSFERASE ALAA"/>
    <property type="match status" value="1"/>
</dbReference>
<dbReference type="InterPro" id="IPR051926">
    <property type="entry name" value="Ala_Aminotransferase"/>
</dbReference>
<comment type="similarity">
    <text evidence="2">Belongs to the class-I pyridoxal-phosphate-dependent aminotransferase family.</text>
</comment>
<dbReference type="InterPro" id="IPR015421">
    <property type="entry name" value="PyrdxlP-dep_Trfase_major"/>
</dbReference>
<comment type="caution">
    <text evidence="8">The sequence shown here is derived from an EMBL/GenBank/DDBJ whole genome shotgun (WGS) entry which is preliminary data.</text>
</comment>
<dbReference type="EC" id="2.6.1.2" evidence="6"/>
<dbReference type="Proteomes" id="UP000266258">
    <property type="component" value="Unassembled WGS sequence"/>
</dbReference>
<evidence type="ECO:0000256" key="4">
    <source>
        <dbReference type="ARBA" id="ARBA00022679"/>
    </source>
</evidence>
<reference evidence="8 9" key="1">
    <citation type="submission" date="2017-08" db="EMBL/GenBank/DDBJ databases">
        <title>Reclassification of Bisgaard taxon 37 and 44.</title>
        <authorList>
            <person name="Christensen H."/>
        </authorList>
    </citation>
    <scope>NUCLEOTIDE SEQUENCE [LARGE SCALE GENOMIC DNA]</scope>
    <source>
        <strain evidence="8 9">B96_4</strain>
    </source>
</reference>